<evidence type="ECO:0000313" key="1">
    <source>
        <dbReference type="EMBL" id="KAK7400075.1"/>
    </source>
</evidence>
<proteinExistence type="predicted"/>
<dbReference type="AlphaFoldDB" id="A0AAN9XNI4"/>
<protein>
    <submittedName>
        <fullName evidence="1">Uncharacterized protein</fullName>
    </submittedName>
</protein>
<evidence type="ECO:0000313" key="2">
    <source>
        <dbReference type="Proteomes" id="UP001386955"/>
    </source>
</evidence>
<name>A0AAN9XNI4_PSOTE</name>
<gene>
    <name evidence="1" type="ORF">VNO78_11275</name>
</gene>
<keyword evidence="2" id="KW-1185">Reference proteome</keyword>
<organism evidence="1 2">
    <name type="scientific">Psophocarpus tetragonolobus</name>
    <name type="common">Winged bean</name>
    <name type="synonym">Dolichos tetragonolobus</name>
    <dbReference type="NCBI Taxonomy" id="3891"/>
    <lineage>
        <taxon>Eukaryota</taxon>
        <taxon>Viridiplantae</taxon>
        <taxon>Streptophyta</taxon>
        <taxon>Embryophyta</taxon>
        <taxon>Tracheophyta</taxon>
        <taxon>Spermatophyta</taxon>
        <taxon>Magnoliopsida</taxon>
        <taxon>eudicotyledons</taxon>
        <taxon>Gunneridae</taxon>
        <taxon>Pentapetalae</taxon>
        <taxon>rosids</taxon>
        <taxon>fabids</taxon>
        <taxon>Fabales</taxon>
        <taxon>Fabaceae</taxon>
        <taxon>Papilionoideae</taxon>
        <taxon>50 kb inversion clade</taxon>
        <taxon>NPAAA clade</taxon>
        <taxon>indigoferoid/millettioid clade</taxon>
        <taxon>Phaseoleae</taxon>
        <taxon>Psophocarpus</taxon>
    </lineage>
</organism>
<comment type="caution">
    <text evidence="1">The sequence shown here is derived from an EMBL/GenBank/DDBJ whole genome shotgun (WGS) entry which is preliminary data.</text>
</comment>
<dbReference type="Proteomes" id="UP001386955">
    <property type="component" value="Unassembled WGS sequence"/>
</dbReference>
<reference evidence="1 2" key="1">
    <citation type="submission" date="2024-01" db="EMBL/GenBank/DDBJ databases">
        <title>The genomes of 5 underutilized Papilionoideae crops provide insights into root nodulation and disease resistanc.</title>
        <authorList>
            <person name="Jiang F."/>
        </authorList>
    </citation>
    <scope>NUCLEOTIDE SEQUENCE [LARGE SCALE GENOMIC DNA]</scope>
    <source>
        <strain evidence="1">DUOXIRENSHENG_FW03</strain>
        <tissue evidence="1">Leaves</tissue>
    </source>
</reference>
<sequence length="92" mass="10386">MKPAIYDVRILVLSSICVENIAYRIPPSTLCFNDNKPLNKIKLTCISNYFAKHAIQYRKATRYGENALNAFEPLSIHYAATESAIHGLITEL</sequence>
<dbReference type="EMBL" id="JAYMYS010000003">
    <property type="protein sequence ID" value="KAK7400075.1"/>
    <property type="molecule type" value="Genomic_DNA"/>
</dbReference>
<accession>A0AAN9XNI4</accession>